<proteinExistence type="predicted"/>
<accession>A0A833H475</accession>
<gene>
    <name evidence="2" type="ORF">F9K24_02505</name>
</gene>
<dbReference type="AlphaFoldDB" id="A0A833H475"/>
<sequence>MHNRIFAILSILCLQSVLACPLSSAHRYEIASTHVVLDLSTGIQKDGRRYFAIHAKNNGIDHFEIIADDQDSPLWQIEAIEPAFSPERFVYAERFAPEAAKVVVPPHPLLKGKEYLLRVCIAGSCDGLKFRH</sequence>
<organism evidence="2 3">
    <name type="scientific">Leptonema illini</name>
    <dbReference type="NCBI Taxonomy" id="183"/>
    <lineage>
        <taxon>Bacteria</taxon>
        <taxon>Pseudomonadati</taxon>
        <taxon>Spirochaetota</taxon>
        <taxon>Spirochaetia</taxon>
        <taxon>Leptospirales</taxon>
        <taxon>Leptospiraceae</taxon>
        <taxon>Leptonema</taxon>
    </lineage>
</organism>
<dbReference type="PROSITE" id="PS51257">
    <property type="entry name" value="PROKAR_LIPOPROTEIN"/>
    <property type="match status" value="1"/>
</dbReference>
<evidence type="ECO:0000313" key="2">
    <source>
        <dbReference type="EMBL" id="KAB2934669.1"/>
    </source>
</evidence>
<evidence type="ECO:0000256" key="1">
    <source>
        <dbReference type="SAM" id="SignalP"/>
    </source>
</evidence>
<dbReference type="EMBL" id="WBUI01000002">
    <property type="protein sequence ID" value="KAB2934669.1"/>
    <property type="molecule type" value="Genomic_DNA"/>
</dbReference>
<keyword evidence="1" id="KW-0732">Signal</keyword>
<evidence type="ECO:0000313" key="3">
    <source>
        <dbReference type="Proteomes" id="UP000460298"/>
    </source>
</evidence>
<protein>
    <submittedName>
        <fullName evidence="2">Uncharacterized protein</fullName>
    </submittedName>
</protein>
<comment type="caution">
    <text evidence="2">The sequence shown here is derived from an EMBL/GenBank/DDBJ whole genome shotgun (WGS) entry which is preliminary data.</text>
</comment>
<name>A0A833H475_9LEPT</name>
<feature type="signal peptide" evidence="1">
    <location>
        <begin position="1"/>
        <end position="19"/>
    </location>
</feature>
<dbReference type="Proteomes" id="UP000460298">
    <property type="component" value="Unassembled WGS sequence"/>
</dbReference>
<feature type="chain" id="PRO_5032671710" evidence="1">
    <location>
        <begin position="20"/>
        <end position="132"/>
    </location>
</feature>
<reference evidence="2 3" key="1">
    <citation type="submission" date="2019-10" db="EMBL/GenBank/DDBJ databases">
        <title>Extracellular Electron Transfer in a Candidatus Methanoperedens spp. Enrichment Culture.</title>
        <authorList>
            <person name="Berger S."/>
            <person name="Rangel Shaw D."/>
            <person name="Berben T."/>
            <person name="In 'T Zandt M."/>
            <person name="Frank J."/>
            <person name="Reimann J."/>
            <person name="Jetten M.S.M."/>
            <person name="Welte C.U."/>
        </authorList>
    </citation>
    <scope>NUCLEOTIDE SEQUENCE [LARGE SCALE GENOMIC DNA]</scope>
    <source>
        <strain evidence="2">SB12</strain>
    </source>
</reference>